<name>A0A919KU46_9MICO</name>
<dbReference type="CDD" id="cd00090">
    <property type="entry name" value="HTH_ARSR"/>
    <property type="match status" value="1"/>
</dbReference>
<dbReference type="InterPro" id="IPR001845">
    <property type="entry name" value="HTH_ArsR_DNA-bd_dom"/>
</dbReference>
<dbReference type="RefSeq" id="WP_189669399.1">
    <property type="nucleotide sequence ID" value="NZ_BNAS01000003.1"/>
</dbReference>
<dbReference type="InterPro" id="IPR036388">
    <property type="entry name" value="WH-like_DNA-bd_sf"/>
</dbReference>
<dbReference type="GO" id="GO:0003700">
    <property type="term" value="F:DNA-binding transcription factor activity"/>
    <property type="evidence" value="ECO:0007669"/>
    <property type="project" value="InterPro"/>
</dbReference>
<evidence type="ECO:0000259" key="1">
    <source>
        <dbReference type="SMART" id="SM00418"/>
    </source>
</evidence>
<dbReference type="Proteomes" id="UP000627369">
    <property type="component" value="Unassembled WGS sequence"/>
</dbReference>
<dbReference type="Gene3D" id="1.10.10.10">
    <property type="entry name" value="Winged helix-like DNA-binding domain superfamily/Winged helix DNA-binding domain"/>
    <property type="match status" value="1"/>
</dbReference>
<dbReference type="Pfam" id="PF12840">
    <property type="entry name" value="HTH_20"/>
    <property type="match status" value="1"/>
</dbReference>
<protein>
    <submittedName>
        <fullName evidence="2">Transcriptional regulator</fullName>
    </submittedName>
</protein>
<reference evidence="2" key="2">
    <citation type="submission" date="2020-09" db="EMBL/GenBank/DDBJ databases">
        <authorList>
            <person name="Sun Q."/>
            <person name="Zhou Y."/>
        </authorList>
    </citation>
    <scope>NUCLEOTIDE SEQUENCE</scope>
    <source>
        <strain evidence="2">CGMCC 4.7398</strain>
    </source>
</reference>
<reference evidence="2" key="1">
    <citation type="journal article" date="2014" name="Int. J. Syst. Evol. Microbiol.">
        <title>Complete genome sequence of Corynebacterium casei LMG S-19264T (=DSM 44701T), isolated from a smear-ripened cheese.</title>
        <authorList>
            <consortium name="US DOE Joint Genome Institute (JGI-PGF)"/>
            <person name="Walter F."/>
            <person name="Albersmeier A."/>
            <person name="Kalinowski J."/>
            <person name="Ruckert C."/>
        </authorList>
    </citation>
    <scope>NUCLEOTIDE SEQUENCE</scope>
    <source>
        <strain evidence="2">CGMCC 4.7398</strain>
    </source>
</reference>
<organism evidence="2 3">
    <name type="scientific">Promicromonospora soli</name>
    <dbReference type="NCBI Taxonomy" id="2035533"/>
    <lineage>
        <taxon>Bacteria</taxon>
        <taxon>Bacillati</taxon>
        <taxon>Actinomycetota</taxon>
        <taxon>Actinomycetes</taxon>
        <taxon>Micrococcales</taxon>
        <taxon>Promicromonosporaceae</taxon>
        <taxon>Promicromonospora</taxon>
    </lineage>
</organism>
<feature type="domain" description="HTH arsR-type" evidence="1">
    <location>
        <begin position="13"/>
        <end position="101"/>
    </location>
</feature>
<dbReference type="InterPro" id="IPR036390">
    <property type="entry name" value="WH_DNA-bd_sf"/>
</dbReference>
<evidence type="ECO:0000313" key="3">
    <source>
        <dbReference type="Proteomes" id="UP000627369"/>
    </source>
</evidence>
<comment type="caution">
    <text evidence="2">The sequence shown here is derived from an EMBL/GenBank/DDBJ whole genome shotgun (WGS) entry which is preliminary data.</text>
</comment>
<evidence type="ECO:0000313" key="2">
    <source>
        <dbReference type="EMBL" id="GHH72729.1"/>
    </source>
</evidence>
<dbReference type="InterPro" id="IPR011991">
    <property type="entry name" value="ArsR-like_HTH"/>
</dbReference>
<dbReference type="EMBL" id="BNAS01000003">
    <property type="protein sequence ID" value="GHH72729.1"/>
    <property type="molecule type" value="Genomic_DNA"/>
</dbReference>
<dbReference type="AlphaFoldDB" id="A0A919KU46"/>
<dbReference type="SUPFAM" id="SSF46785">
    <property type="entry name" value="Winged helix' DNA-binding domain"/>
    <property type="match status" value="1"/>
</dbReference>
<dbReference type="SMART" id="SM00418">
    <property type="entry name" value="HTH_ARSR"/>
    <property type="match status" value="1"/>
</dbReference>
<proteinExistence type="predicted"/>
<sequence length="192" mass="21816">MTGDDVFRINDPETLKAVAHPLRQRIVLEIAVREHARAADLAKALGEPANSVSFHLRVLARAGLIEEAPELARDKRDRVWKRVIQQFTVDPGLADAGALFEPYLRWMRAMFLRDRAAPGKRHDYNTGVAHDGFFTREEAREMADEVKSVLDRWSDLTIERKRAAPDDPDRKYYQILFAVGPRDLAAEAAPED</sequence>
<gene>
    <name evidence="2" type="ORF">GCM10017772_22760</name>
</gene>
<accession>A0A919KU46</accession>
<keyword evidence="3" id="KW-1185">Reference proteome</keyword>